<dbReference type="AlphaFoldDB" id="A0A096ANT3"/>
<accession>A0A096ANT3</accession>
<gene>
    <name evidence="2" type="ORF">HMPREF9302_11235</name>
</gene>
<protein>
    <recommendedName>
        <fullName evidence="4">DUF2188 domain-containing protein</fullName>
    </recommendedName>
</protein>
<evidence type="ECO:0000256" key="1">
    <source>
        <dbReference type="SAM" id="MobiDB-lite"/>
    </source>
</evidence>
<sequence>MRKEIHVVSNPDGGWDAKRPNADRASKHFETKKEAMDWGRNLAKKEGAELIPHGKDGKIQNPNSYGNDSCPPKDTKH</sequence>
<keyword evidence="3" id="KW-1185">Reference proteome</keyword>
<dbReference type="Pfam" id="PF09954">
    <property type="entry name" value="DUF2188"/>
    <property type="match status" value="1"/>
</dbReference>
<evidence type="ECO:0000313" key="2">
    <source>
        <dbReference type="EMBL" id="KGF48738.1"/>
    </source>
</evidence>
<dbReference type="InterPro" id="IPR018691">
    <property type="entry name" value="DUF2188"/>
</dbReference>
<feature type="compositionally biased region" description="Basic and acidic residues" evidence="1">
    <location>
        <begin position="43"/>
        <end position="58"/>
    </location>
</feature>
<name>A0A096ANT3_9BACT</name>
<feature type="region of interest" description="Disordered" evidence="1">
    <location>
        <begin position="1"/>
        <end position="24"/>
    </location>
</feature>
<dbReference type="RefSeq" id="WP_028899791.1">
    <property type="nucleotide sequence ID" value="NZ_JRNU01000163.1"/>
</dbReference>
<reference evidence="2 3" key="1">
    <citation type="submission" date="2014-07" db="EMBL/GenBank/DDBJ databases">
        <authorList>
            <person name="McCorrison J."/>
            <person name="Sanka R."/>
            <person name="Torralba M."/>
            <person name="Gillis M."/>
            <person name="Haft D.H."/>
            <person name="Methe B."/>
            <person name="Sutton G."/>
            <person name="Nelson K.E."/>
        </authorList>
    </citation>
    <scope>NUCLEOTIDE SEQUENCE [LARGE SCALE GENOMIC DNA]</scope>
    <source>
        <strain evidence="2 3">DNF00058</strain>
    </source>
</reference>
<evidence type="ECO:0000313" key="3">
    <source>
        <dbReference type="Proteomes" id="UP000029614"/>
    </source>
</evidence>
<comment type="caution">
    <text evidence="2">The sequence shown here is derived from an EMBL/GenBank/DDBJ whole genome shotgun (WGS) entry which is preliminary data.</text>
</comment>
<proteinExistence type="predicted"/>
<dbReference type="Proteomes" id="UP000029614">
    <property type="component" value="Unassembled WGS sequence"/>
</dbReference>
<feature type="region of interest" description="Disordered" evidence="1">
    <location>
        <begin position="43"/>
        <end position="77"/>
    </location>
</feature>
<dbReference type="OrthoDB" id="8858565at2"/>
<organism evidence="2 3">
    <name type="scientific">Prevotella amnii DNF00058</name>
    <dbReference type="NCBI Taxonomy" id="1401066"/>
    <lineage>
        <taxon>Bacteria</taxon>
        <taxon>Pseudomonadati</taxon>
        <taxon>Bacteroidota</taxon>
        <taxon>Bacteroidia</taxon>
        <taxon>Bacteroidales</taxon>
        <taxon>Prevotellaceae</taxon>
        <taxon>Prevotella</taxon>
    </lineage>
</organism>
<feature type="compositionally biased region" description="Basic and acidic residues" evidence="1">
    <location>
        <begin position="15"/>
        <end position="24"/>
    </location>
</feature>
<dbReference type="EMBL" id="JRNU01000163">
    <property type="protein sequence ID" value="KGF48738.1"/>
    <property type="molecule type" value="Genomic_DNA"/>
</dbReference>
<evidence type="ECO:0008006" key="4">
    <source>
        <dbReference type="Google" id="ProtNLM"/>
    </source>
</evidence>